<comment type="similarity">
    <text evidence="2">Belongs to the MipA/OmpV family.</text>
</comment>
<name>A0AAF0I2X5_9BACT</name>
<evidence type="ECO:0000256" key="1">
    <source>
        <dbReference type="ARBA" id="ARBA00004442"/>
    </source>
</evidence>
<comment type="subcellular location">
    <subcellularLocation>
        <location evidence="1">Cell outer membrane</location>
    </subcellularLocation>
</comment>
<evidence type="ECO:0000256" key="3">
    <source>
        <dbReference type="ARBA" id="ARBA00022729"/>
    </source>
</evidence>
<evidence type="ECO:0000313" key="7">
    <source>
        <dbReference type="Proteomes" id="UP001218638"/>
    </source>
</evidence>
<dbReference type="Pfam" id="PF06629">
    <property type="entry name" value="MipA"/>
    <property type="match status" value="1"/>
</dbReference>
<keyword evidence="3" id="KW-0732">Signal</keyword>
<proteinExistence type="inferred from homology"/>
<dbReference type="EMBL" id="CP119075">
    <property type="protein sequence ID" value="WED65789.1"/>
    <property type="molecule type" value="Genomic_DNA"/>
</dbReference>
<dbReference type="Proteomes" id="UP001218638">
    <property type="component" value="Chromosome"/>
</dbReference>
<dbReference type="KEGG" id="slom:PXH66_02875"/>
<evidence type="ECO:0000313" key="6">
    <source>
        <dbReference type="EMBL" id="WED65789.1"/>
    </source>
</evidence>
<evidence type="ECO:0000256" key="4">
    <source>
        <dbReference type="ARBA" id="ARBA00023136"/>
    </source>
</evidence>
<dbReference type="AlphaFoldDB" id="A0AAF0I2X5"/>
<dbReference type="PANTHER" id="PTHR38776:SF1">
    <property type="entry name" value="MLTA-INTERACTING PROTEIN-RELATED"/>
    <property type="match status" value="1"/>
</dbReference>
<reference evidence="6" key="1">
    <citation type="submission" date="2023-03" db="EMBL/GenBank/DDBJ databases">
        <title>Lomoglobus Profundus gen. nov., sp. nov., a novel member of the phylum Verrucomicrobia, isolated from deep-marine sediment of South China Sea.</title>
        <authorList>
            <person name="Ahmad T."/>
            <person name="Ishaq S.E."/>
            <person name="Wang F."/>
        </authorList>
    </citation>
    <scope>NUCLEOTIDE SEQUENCE</scope>
    <source>
        <strain evidence="6">LMO-M01</strain>
    </source>
</reference>
<dbReference type="GO" id="GO:0009279">
    <property type="term" value="C:cell outer membrane"/>
    <property type="evidence" value="ECO:0007669"/>
    <property type="project" value="UniProtKB-SubCell"/>
</dbReference>
<keyword evidence="7" id="KW-1185">Reference proteome</keyword>
<keyword evidence="5" id="KW-0998">Cell outer membrane</keyword>
<gene>
    <name evidence="6" type="ORF">PXH66_02875</name>
</gene>
<dbReference type="InterPro" id="IPR010583">
    <property type="entry name" value="MipA"/>
</dbReference>
<keyword evidence="4" id="KW-0472">Membrane</keyword>
<organism evidence="6 7">
    <name type="scientific">Synoicihabitans lomoniglobus</name>
    <dbReference type="NCBI Taxonomy" id="2909285"/>
    <lineage>
        <taxon>Bacteria</taxon>
        <taxon>Pseudomonadati</taxon>
        <taxon>Verrucomicrobiota</taxon>
        <taxon>Opitutia</taxon>
        <taxon>Opitutales</taxon>
        <taxon>Opitutaceae</taxon>
        <taxon>Synoicihabitans</taxon>
    </lineage>
</organism>
<evidence type="ECO:0000256" key="5">
    <source>
        <dbReference type="ARBA" id="ARBA00023237"/>
    </source>
</evidence>
<accession>A0AAF0I2X5</accession>
<dbReference type="RefSeq" id="WP_330930319.1">
    <property type="nucleotide sequence ID" value="NZ_CP119075.1"/>
</dbReference>
<dbReference type="PANTHER" id="PTHR38776">
    <property type="entry name" value="MLTA-INTERACTING PROTEIN-RELATED"/>
    <property type="match status" value="1"/>
</dbReference>
<protein>
    <submittedName>
        <fullName evidence="6">MipA/OmpV family protein</fullName>
    </submittedName>
</protein>
<sequence>MAATLAASLVAQPPQRPENTGWTIATGGGIAVAPAWQGSDDYQVLALPSIRVTYGDTFFASVEGGMGYRLFRQDGWTAGPLLAMDFGRDNDGSSPFALGGSDSDALRGFADIDTTIAAGAFVTYETGAWSTRLDLLQALGGHEGLTGKLSLDYKLPIGGSRAERVPPFLVSTGPRLTWGDGTYQNTFFGVSAADSAGSGLPTYRASAGVSTLGWGANIARPLNQRWYLLGLLSYERLIGDAADSPLITRRGSPNQFFAGLFASYQF</sequence>
<evidence type="ECO:0000256" key="2">
    <source>
        <dbReference type="ARBA" id="ARBA00005722"/>
    </source>
</evidence>